<feature type="transmembrane region" description="Helical" evidence="8">
    <location>
        <begin position="56"/>
        <end position="72"/>
    </location>
</feature>
<keyword evidence="10" id="KW-1185">Reference proteome</keyword>
<name>A0ABS9KQ93_9BACT</name>
<feature type="transmembrane region" description="Helical" evidence="8">
    <location>
        <begin position="149"/>
        <end position="179"/>
    </location>
</feature>
<dbReference type="Pfam" id="PF01098">
    <property type="entry name" value="FTSW_RODA_SPOVE"/>
    <property type="match status" value="2"/>
</dbReference>
<evidence type="ECO:0000256" key="5">
    <source>
        <dbReference type="ARBA" id="ARBA00023136"/>
    </source>
</evidence>
<keyword evidence="4 8" id="KW-1133">Transmembrane helix</keyword>
<feature type="transmembrane region" description="Helical" evidence="8">
    <location>
        <begin position="84"/>
        <end position="101"/>
    </location>
</feature>
<dbReference type="InterPro" id="IPR001182">
    <property type="entry name" value="FtsW/RodA"/>
</dbReference>
<evidence type="ECO:0000256" key="4">
    <source>
        <dbReference type="ARBA" id="ARBA00022989"/>
    </source>
</evidence>
<organism evidence="9 10">
    <name type="scientific">Terrimonas ginsenosidimutans</name>
    <dbReference type="NCBI Taxonomy" id="2908004"/>
    <lineage>
        <taxon>Bacteria</taxon>
        <taxon>Pseudomonadati</taxon>
        <taxon>Bacteroidota</taxon>
        <taxon>Chitinophagia</taxon>
        <taxon>Chitinophagales</taxon>
        <taxon>Chitinophagaceae</taxon>
        <taxon>Terrimonas</taxon>
    </lineage>
</organism>
<dbReference type="EMBL" id="JAKLTR010000005">
    <property type="protein sequence ID" value="MCG2614497.1"/>
    <property type="molecule type" value="Genomic_DNA"/>
</dbReference>
<keyword evidence="3" id="KW-0133">Cell shape</keyword>
<evidence type="ECO:0000256" key="8">
    <source>
        <dbReference type="SAM" id="Phobius"/>
    </source>
</evidence>
<gene>
    <name evidence="9" type="primary">rodA</name>
    <name evidence="9" type="ORF">LZZ85_09405</name>
</gene>
<evidence type="ECO:0000313" key="10">
    <source>
        <dbReference type="Proteomes" id="UP001165367"/>
    </source>
</evidence>
<feature type="transmembrane region" description="Helical" evidence="8">
    <location>
        <begin position="12"/>
        <end position="36"/>
    </location>
</feature>
<feature type="transmembrane region" description="Helical" evidence="8">
    <location>
        <begin position="211"/>
        <end position="227"/>
    </location>
</feature>
<dbReference type="PANTHER" id="PTHR30474">
    <property type="entry name" value="CELL CYCLE PROTEIN"/>
    <property type="match status" value="1"/>
</dbReference>
<dbReference type="InterPro" id="IPR018365">
    <property type="entry name" value="Cell_cycle_FtsW-rel_CS"/>
</dbReference>
<accession>A0ABS9KQ93</accession>
<dbReference type="PROSITE" id="PS00428">
    <property type="entry name" value="FTSW_RODA_SPOVE"/>
    <property type="match status" value="1"/>
</dbReference>
<dbReference type="RefSeq" id="WP_237870968.1">
    <property type="nucleotide sequence ID" value="NZ_JAKLTR010000005.1"/>
</dbReference>
<dbReference type="Proteomes" id="UP001165367">
    <property type="component" value="Unassembled WGS sequence"/>
</dbReference>
<feature type="transmembrane region" description="Helical" evidence="8">
    <location>
        <begin position="351"/>
        <end position="372"/>
    </location>
</feature>
<reference evidence="9" key="1">
    <citation type="submission" date="2022-01" db="EMBL/GenBank/DDBJ databases">
        <authorList>
            <person name="Jo J.-H."/>
            <person name="Im W.-T."/>
        </authorList>
    </citation>
    <scope>NUCLEOTIDE SEQUENCE</scope>
    <source>
        <strain evidence="9">NA20</strain>
    </source>
</reference>
<evidence type="ECO:0000256" key="3">
    <source>
        <dbReference type="ARBA" id="ARBA00022960"/>
    </source>
</evidence>
<comment type="subcellular location">
    <subcellularLocation>
        <location evidence="1">Membrane</location>
        <topology evidence="1">Multi-pass membrane protein</topology>
    </subcellularLocation>
</comment>
<protein>
    <recommendedName>
        <fullName evidence="7">Cell wall polymerase</fullName>
    </recommendedName>
    <alternativeName>
        <fullName evidence="6">Peptidoglycan polymerase</fullName>
    </alternativeName>
</protein>
<comment type="caution">
    <text evidence="9">The sequence shown here is derived from an EMBL/GenBank/DDBJ whole genome shotgun (WGS) entry which is preliminary data.</text>
</comment>
<sequence length="447" mass="49196">MSQKNPAISKGIDWSLVWIYLLLVAIGITAVFGATYKEDDPIVQSFLNFSTDYSKQLYFFIAGLILGLFILLTDSKFFSATANIWYAIGIVMLLLVFPLHSNVKGTESIIRFGGFNFQPAEFCKICVCLALAKYLSRPETDFSKTRSQLIAAGIALTPAVLTIMQSETGLALVFFAFFLVMYREGLPSGVLVIGFATAALVVATLLLDKNVLALSLTVLAVLVILIMRRQVKRDKTILLKIALIWVLCVGIQRFAVPIIFKNVLAKHQVERIYSTIGKDVPVEYLKGEAAIQAATTGKQENTADYNVKQSKIAIGSGGLFGKGLLKGTQTRYGFVPEQRTDFIFDTIGEGFGFTGSFILLGIYLLLLFRIITVAERQRSVFSRCYAYGVAAVFFFHIGINVAMTIGLAPVIGITLPLVSYGGTSLITFTILLFILVRLDADRQMVLR</sequence>
<feature type="transmembrane region" description="Helical" evidence="8">
    <location>
        <begin position="384"/>
        <end position="411"/>
    </location>
</feature>
<evidence type="ECO:0000256" key="1">
    <source>
        <dbReference type="ARBA" id="ARBA00004141"/>
    </source>
</evidence>
<evidence type="ECO:0000313" key="9">
    <source>
        <dbReference type="EMBL" id="MCG2614497.1"/>
    </source>
</evidence>
<evidence type="ECO:0000256" key="7">
    <source>
        <dbReference type="ARBA" id="ARBA00033270"/>
    </source>
</evidence>
<proteinExistence type="predicted"/>
<feature type="transmembrane region" description="Helical" evidence="8">
    <location>
        <begin position="186"/>
        <end position="205"/>
    </location>
</feature>
<evidence type="ECO:0000256" key="2">
    <source>
        <dbReference type="ARBA" id="ARBA00022692"/>
    </source>
</evidence>
<keyword evidence="5 8" id="KW-0472">Membrane</keyword>
<keyword evidence="2 8" id="KW-0812">Transmembrane</keyword>
<feature type="transmembrane region" description="Helical" evidence="8">
    <location>
        <begin position="239"/>
        <end position="260"/>
    </location>
</feature>
<evidence type="ECO:0000256" key="6">
    <source>
        <dbReference type="ARBA" id="ARBA00032370"/>
    </source>
</evidence>
<feature type="transmembrane region" description="Helical" evidence="8">
    <location>
        <begin position="417"/>
        <end position="438"/>
    </location>
</feature>
<dbReference type="PANTHER" id="PTHR30474:SF1">
    <property type="entry name" value="PEPTIDOGLYCAN GLYCOSYLTRANSFERASE MRDB"/>
    <property type="match status" value="1"/>
</dbReference>
<dbReference type="NCBIfam" id="NF037961">
    <property type="entry name" value="RodA_shape"/>
    <property type="match status" value="1"/>
</dbReference>